<dbReference type="PANTHER" id="PTHR32120">
    <property type="entry name" value="SMALL RIBOSOMAL SUBUNIT BIOGENESIS GTPASE RSGA"/>
    <property type="match status" value="1"/>
</dbReference>
<feature type="binding site" evidence="3">
    <location>
        <position position="341"/>
    </location>
    <ligand>
        <name>Zn(2+)</name>
        <dbReference type="ChEBI" id="CHEBI:29105"/>
    </ligand>
</feature>
<keyword evidence="3" id="KW-0690">Ribosome biogenesis</keyword>
<dbReference type="InterPro" id="IPR004881">
    <property type="entry name" value="Ribosome_biogen_GTPase_RsgA"/>
</dbReference>
<comment type="function">
    <text evidence="3">One of several proteins that assist in the late maturation steps of the functional core of the 30S ribosomal subunit. Helps release RbfA from mature subunits. May play a role in the assembly of ribosomal proteins into the subunit. Circularly permuted GTPase that catalyzes slow GTP hydrolysis, GTPase activity is stimulated by the 30S ribosomal subunit.</text>
</comment>
<dbReference type="GO" id="GO:0046872">
    <property type="term" value="F:metal ion binding"/>
    <property type="evidence" value="ECO:0007669"/>
    <property type="project" value="UniProtKB-KW"/>
</dbReference>
<protein>
    <recommendedName>
        <fullName evidence="3">Small ribosomal subunit biogenesis GTPase RsgA</fullName>
        <ecNumber evidence="3">3.6.1.-</ecNumber>
    </recommendedName>
</protein>
<feature type="binding site" evidence="3">
    <location>
        <position position="334"/>
    </location>
    <ligand>
        <name>Zn(2+)</name>
        <dbReference type="ChEBI" id="CHEBI:29105"/>
    </ligand>
</feature>
<evidence type="ECO:0000256" key="1">
    <source>
        <dbReference type="ARBA" id="ARBA00022741"/>
    </source>
</evidence>
<dbReference type="Proteomes" id="UP000001887">
    <property type="component" value="Chromosome"/>
</dbReference>
<dbReference type="EMBL" id="CP001848">
    <property type="protein sequence ID" value="ADB17632.1"/>
    <property type="molecule type" value="Genomic_DNA"/>
</dbReference>
<dbReference type="SUPFAM" id="SSF52540">
    <property type="entry name" value="P-loop containing nucleoside triphosphate hydrolases"/>
    <property type="match status" value="1"/>
</dbReference>
<evidence type="ECO:0000259" key="5">
    <source>
        <dbReference type="PROSITE" id="PS50936"/>
    </source>
</evidence>
<dbReference type="GO" id="GO:0005525">
    <property type="term" value="F:GTP binding"/>
    <property type="evidence" value="ECO:0007669"/>
    <property type="project" value="UniProtKB-UniRule"/>
</dbReference>
<comment type="similarity">
    <text evidence="3">Belongs to the TRAFAC class YlqF/YawG GTPase family. RsgA subfamily.</text>
</comment>
<dbReference type="Gene3D" id="1.10.40.50">
    <property type="entry name" value="Probable gtpase engc, domain 3"/>
    <property type="match status" value="1"/>
</dbReference>
<evidence type="ECO:0000313" key="7">
    <source>
        <dbReference type="EMBL" id="ADB17632.1"/>
    </source>
</evidence>
<dbReference type="STRING" id="530564.Psta_2967"/>
<dbReference type="CDD" id="cd01854">
    <property type="entry name" value="YjeQ_EngC"/>
    <property type="match status" value="1"/>
</dbReference>
<comment type="subcellular location">
    <subcellularLocation>
        <location evidence="3">Cytoplasm</location>
    </subcellularLocation>
</comment>
<feature type="binding site" evidence="3">
    <location>
        <begin position="252"/>
        <end position="260"/>
    </location>
    <ligand>
        <name>GTP</name>
        <dbReference type="ChEBI" id="CHEBI:37565"/>
    </ligand>
</feature>
<feature type="binding site" evidence="3">
    <location>
        <begin position="201"/>
        <end position="204"/>
    </location>
    <ligand>
        <name>GTP</name>
        <dbReference type="ChEBI" id="CHEBI:37565"/>
    </ligand>
</feature>
<keyword evidence="2 3" id="KW-0342">GTP-binding</keyword>
<dbReference type="GO" id="GO:0019843">
    <property type="term" value="F:rRNA binding"/>
    <property type="evidence" value="ECO:0007669"/>
    <property type="project" value="UniProtKB-KW"/>
</dbReference>
<dbReference type="NCBIfam" id="TIGR00157">
    <property type="entry name" value="ribosome small subunit-dependent GTPase A"/>
    <property type="match status" value="1"/>
</dbReference>
<dbReference type="OrthoDB" id="9809485at2"/>
<evidence type="ECO:0000259" key="6">
    <source>
        <dbReference type="PROSITE" id="PS51721"/>
    </source>
</evidence>
<evidence type="ECO:0000256" key="3">
    <source>
        <dbReference type="HAMAP-Rule" id="MF_01820"/>
    </source>
</evidence>
<evidence type="ECO:0000256" key="2">
    <source>
        <dbReference type="ARBA" id="ARBA00023134"/>
    </source>
</evidence>
<dbReference type="AlphaFoldDB" id="D2R982"/>
<dbReference type="InterPro" id="IPR012340">
    <property type="entry name" value="NA-bd_OB-fold"/>
</dbReference>
<comment type="subunit">
    <text evidence="3">Monomer. Associates with 30S ribosomal subunit, binds 16S rRNA.</text>
</comment>
<keyword evidence="1 3" id="KW-0547">Nucleotide-binding</keyword>
<dbReference type="PROSITE" id="PS51721">
    <property type="entry name" value="G_CP"/>
    <property type="match status" value="1"/>
</dbReference>
<keyword evidence="3" id="KW-0963">Cytoplasm</keyword>
<dbReference type="GO" id="GO:0003924">
    <property type="term" value="F:GTPase activity"/>
    <property type="evidence" value="ECO:0007669"/>
    <property type="project" value="UniProtKB-UniRule"/>
</dbReference>
<dbReference type="eggNOG" id="COG1162">
    <property type="taxonomic scope" value="Bacteria"/>
</dbReference>
<keyword evidence="3" id="KW-0479">Metal-binding</keyword>
<organism evidence="7 8">
    <name type="scientific">Pirellula staleyi (strain ATCC 27377 / DSM 6068 / ICPB 4128)</name>
    <name type="common">Pirella staleyi</name>
    <dbReference type="NCBI Taxonomy" id="530564"/>
    <lineage>
        <taxon>Bacteria</taxon>
        <taxon>Pseudomonadati</taxon>
        <taxon>Planctomycetota</taxon>
        <taxon>Planctomycetia</taxon>
        <taxon>Pirellulales</taxon>
        <taxon>Pirellulaceae</taxon>
        <taxon>Pirellula</taxon>
    </lineage>
</organism>
<dbReference type="InterPro" id="IPR030378">
    <property type="entry name" value="G_CP_dom"/>
</dbReference>
<dbReference type="Gene3D" id="3.40.50.300">
    <property type="entry name" value="P-loop containing nucleotide triphosphate hydrolases"/>
    <property type="match status" value="1"/>
</dbReference>
<dbReference type="PANTHER" id="PTHR32120:SF11">
    <property type="entry name" value="SMALL RIBOSOMAL SUBUNIT BIOGENESIS GTPASE RSGA 1, MITOCHONDRIAL-RELATED"/>
    <property type="match status" value="1"/>
</dbReference>
<name>D2R982_PIRSD</name>
<keyword evidence="8" id="KW-1185">Reference proteome</keyword>
<dbReference type="PROSITE" id="PS50936">
    <property type="entry name" value="ENGC_GTPASE"/>
    <property type="match status" value="1"/>
</dbReference>
<dbReference type="Pfam" id="PF03193">
    <property type="entry name" value="RsgA_GTPase"/>
    <property type="match status" value="1"/>
</dbReference>
<dbReference type="HOGENOM" id="CLU_033617_2_0_0"/>
<keyword evidence="3" id="KW-0694">RNA-binding</keyword>
<comment type="cofactor">
    <cofactor evidence="3">
        <name>Zn(2+)</name>
        <dbReference type="ChEBI" id="CHEBI:29105"/>
    </cofactor>
    <text evidence="3">Binds 1 zinc ion per subunit.</text>
</comment>
<dbReference type="InterPro" id="IPR010914">
    <property type="entry name" value="RsgA_GTPase_dom"/>
</dbReference>
<accession>D2R982</accession>
<dbReference type="HAMAP" id="MF_01820">
    <property type="entry name" value="GTPase_RsgA"/>
    <property type="match status" value="1"/>
</dbReference>
<dbReference type="GO" id="GO:0005737">
    <property type="term" value="C:cytoplasm"/>
    <property type="evidence" value="ECO:0007669"/>
    <property type="project" value="UniProtKB-SubCell"/>
</dbReference>
<gene>
    <name evidence="3" type="primary">rsgA</name>
    <name evidence="7" type="ordered locus">Psta_2967</name>
</gene>
<reference evidence="7 8" key="1">
    <citation type="journal article" date="2009" name="Stand. Genomic Sci.">
        <title>Complete genome sequence of Pirellula staleyi type strain (ATCC 27377).</title>
        <authorList>
            <person name="Clum A."/>
            <person name="Tindall B.J."/>
            <person name="Sikorski J."/>
            <person name="Ivanova N."/>
            <person name="Mavrommatis K."/>
            <person name="Lucas S."/>
            <person name="Glavina del Rio T."/>
            <person name="Nolan M."/>
            <person name="Chen F."/>
            <person name="Tice H."/>
            <person name="Pitluck S."/>
            <person name="Cheng J.F."/>
            <person name="Chertkov O."/>
            <person name="Brettin T."/>
            <person name="Han C."/>
            <person name="Detter J.C."/>
            <person name="Kuske C."/>
            <person name="Bruce D."/>
            <person name="Goodwin L."/>
            <person name="Ovchinikova G."/>
            <person name="Pati A."/>
            <person name="Mikhailova N."/>
            <person name="Chen A."/>
            <person name="Palaniappan K."/>
            <person name="Land M."/>
            <person name="Hauser L."/>
            <person name="Chang Y.J."/>
            <person name="Jeffries C.D."/>
            <person name="Chain P."/>
            <person name="Rohde M."/>
            <person name="Goker M."/>
            <person name="Bristow J."/>
            <person name="Eisen J.A."/>
            <person name="Markowitz V."/>
            <person name="Hugenholtz P."/>
            <person name="Kyrpides N.C."/>
            <person name="Klenk H.P."/>
            <person name="Lapidus A."/>
        </authorList>
    </citation>
    <scope>NUCLEOTIDE SEQUENCE [LARGE SCALE GENOMIC DNA]</scope>
    <source>
        <strain evidence="8">ATCC 27377 / DSM 6068 / ICPB 4128</strain>
    </source>
</reference>
<evidence type="ECO:0000313" key="8">
    <source>
        <dbReference type="Proteomes" id="UP000001887"/>
    </source>
</evidence>
<feature type="domain" description="CP-type G" evidence="6">
    <location>
        <begin position="151"/>
        <end position="310"/>
    </location>
</feature>
<feature type="binding site" evidence="3">
    <location>
        <position position="347"/>
    </location>
    <ligand>
        <name>Zn(2+)</name>
        <dbReference type="ChEBI" id="CHEBI:29105"/>
    </ligand>
</feature>
<evidence type="ECO:0000256" key="4">
    <source>
        <dbReference type="SAM" id="MobiDB-lite"/>
    </source>
</evidence>
<dbReference type="KEGG" id="psl:Psta_2967"/>
<feature type="binding site" evidence="3">
    <location>
        <position position="339"/>
    </location>
    <ligand>
        <name>Zn(2+)</name>
        <dbReference type="ChEBI" id="CHEBI:29105"/>
    </ligand>
</feature>
<proteinExistence type="inferred from homology"/>
<dbReference type="Gene3D" id="2.40.50.140">
    <property type="entry name" value="Nucleic acid-binding proteins"/>
    <property type="match status" value="1"/>
</dbReference>
<dbReference type="GO" id="GO:0042274">
    <property type="term" value="P:ribosomal small subunit biogenesis"/>
    <property type="evidence" value="ECO:0007669"/>
    <property type="project" value="UniProtKB-UniRule"/>
</dbReference>
<keyword evidence="3" id="KW-0699">rRNA-binding</keyword>
<keyword evidence="3" id="KW-0378">Hydrolase</keyword>
<feature type="domain" description="EngC GTPase" evidence="5">
    <location>
        <begin position="161"/>
        <end position="308"/>
    </location>
</feature>
<dbReference type="EC" id="3.6.1.-" evidence="3"/>
<feature type="region of interest" description="Disordered" evidence="4">
    <location>
        <begin position="1"/>
        <end position="27"/>
    </location>
</feature>
<dbReference type="InterPro" id="IPR027417">
    <property type="entry name" value="P-loop_NTPase"/>
</dbReference>
<keyword evidence="3" id="KW-0862">Zinc</keyword>
<sequence length="375" mass="41396">MAKKEKIRTDFRKGHQSRTRNADLTRDYNRDELVEDDVLKNERVSGKGDLTRKRTVVGDHAGRESAGFDVTPDVSSEMIAGRVLSVHGLLSHVQIPSGEIIRCATRRVLKNLSTDQRHVVAAGDIVYYRPNGTSEGLIERIEPRANTLSRTSKGRQHVIVANVDQVLIVASAAEPSLKPNLIDRMIVEAERTGIRPVVCINKVDLVEPSDLQPIAGVYGQLGYDVLLLSAKENWGISRLRKLVAGKQTVVAGQSGVGKSSILNAIENGLALRVGRVSEENQKGRHTTTTAKLIPLAAGGYVVDTPGIRSFELWDIIPAEVIGYYRDLRPYVCLCRYPDCTHLHETDCAVKDAVADGRLDVRRYESYCYLFEGDAV</sequence>